<organism evidence="1 2">
    <name type="scientific">Guopingia tenuis</name>
    <dbReference type="NCBI Taxonomy" id="2763656"/>
    <lineage>
        <taxon>Bacteria</taxon>
        <taxon>Bacillati</taxon>
        <taxon>Bacillota</taxon>
        <taxon>Clostridia</taxon>
        <taxon>Christensenellales</taxon>
        <taxon>Christensenellaceae</taxon>
        <taxon>Guopingia</taxon>
    </lineage>
</organism>
<protein>
    <recommendedName>
        <fullName evidence="3">DUF2953 domain-containing protein</fullName>
    </recommendedName>
</protein>
<dbReference type="AlphaFoldDB" id="A0A926DHJ9"/>
<dbReference type="EMBL" id="JACRSS010000001">
    <property type="protein sequence ID" value="MBC8537907.1"/>
    <property type="molecule type" value="Genomic_DNA"/>
</dbReference>
<dbReference type="Proteomes" id="UP000617951">
    <property type="component" value="Unassembled WGS sequence"/>
</dbReference>
<evidence type="ECO:0000313" key="2">
    <source>
        <dbReference type="Proteomes" id="UP000617951"/>
    </source>
</evidence>
<accession>A0A926DHJ9</accession>
<comment type="caution">
    <text evidence="1">The sequence shown here is derived from an EMBL/GenBank/DDBJ whole genome shotgun (WGS) entry which is preliminary data.</text>
</comment>
<evidence type="ECO:0008006" key="3">
    <source>
        <dbReference type="Google" id="ProtNLM"/>
    </source>
</evidence>
<evidence type="ECO:0000313" key="1">
    <source>
        <dbReference type="EMBL" id="MBC8537907.1"/>
    </source>
</evidence>
<gene>
    <name evidence="1" type="ORF">H8693_03025</name>
</gene>
<reference evidence="1" key="1">
    <citation type="submission" date="2020-08" db="EMBL/GenBank/DDBJ databases">
        <title>Genome public.</title>
        <authorList>
            <person name="Liu C."/>
            <person name="Sun Q."/>
        </authorList>
    </citation>
    <scope>NUCLEOTIDE SEQUENCE</scope>
    <source>
        <strain evidence="1">NSJ-63</strain>
    </source>
</reference>
<sequence length="202" mass="24008">MWWVFFLLLFLALAAFLIFARIHLHIKSVEGRRNFFMLELRIWRIPLYKACLYLRLKHYVNPVIIQAKKGRKFKILFRYAKKKKEKKKKPNLWIKSLGKACRVSRLHFSAVLNAQDAAATALLCGVLNNFFQLLCLFFKKKIEESRIFIRPDFGNGENFFSFSLDGIITVRFADIISVYYKERDGEKYAPNRNHFEHDHVRA</sequence>
<proteinExistence type="predicted"/>
<name>A0A926DHJ9_9FIRM</name>
<dbReference type="RefSeq" id="WP_249279732.1">
    <property type="nucleotide sequence ID" value="NZ_JACRSS010000001.1"/>
</dbReference>
<keyword evidence="2" id="KW-1185">Reference proteome</keyword>